<evidence type="ECO:0000256" key="1">
    <source>
        <dbReference type="SAM" id="Coils"/>
    </source>
</evidence>
<keyword evidence="1" id="KW-0175">Coiled coil</keyword>
<proteinExistence type="predicted"/>
<name>A0ABN9M9Z0_9NEOB</name>
<gene>
    <name evidence="2" type="ORF">RIMI_LOCUS15980449</name>
</gene>
<organism evidence="2 3">
    <name type="scientific">Ranitomeya imitator</name>
    <name type="common">mimic poison frog</name>
    <dbReference type="NCBI Taxonomy" id="111125"/>
    <lineage>
        <taxon>Eukaryota</taxon>
        <taxon>Metazoa</taxon>
        <taxon>Chordata</taxon>
        <taxon>Craniata</taxon>
        <taxon>Vertebrata</taxon>
        <taxon>Euteleostomi</taxon>
        <taxon>Amphibia</taxon>
        <taxon>Batrachia</taxon>
        <taxon>Anura</taxon>
        <taxon>Neobatrachia</taxon>
        <taxon>Hyloidea</taxon>
        <taxon>Dendrobatidae</taxon>
        <taxon>Dendrobatinae</taxon>
        <taxon>Ranitomeya</taxon>
    </lineage>
</organism>
<evidence type="ECO:0000313" key="3">
    <source>
        <dbReference type="Proteomes" id="UP001176940"/>
    </source>
</evidence>
<dbReference type="PANTHER" id="PTHR48251:SF1">
    <property type="entry name" value="COILED-COIL DOMAIN-CONTAINING PROTEIN 160"/>
    <property type="match status" value="1"/>
</dbReference>
<evidence type="ECO:0000313" key="2">
    <source>
        <dbReference type="EMBL" id="CAJ0957420.1"/>
    </source>
</evidence>
<protein>
    <submittedName>
        <fullName evidence="2">Uncharacterized protein</fullName>
    </submittedName>
</protein>
<feature type="coiled-coil region" evidence="1">
    <location>
        <begin position="138"/>
        <end position="282"/>
    </location>
</feature>
<dbReference type="Proteomes" id="UP001176940">
    <property type="component" value="Unassembled WGS sequence"/>
</dbReference>
<keyword evidence="3" id="KW-1185">Reference proteome</keyword>
<dbReference type="PANTHER" id="PTHR48251">
    <property type="entry name" value="COILED-COIL DOMAIN-CONTAINING PROTEIN 160"/>
    <property type="match status" value="1"/>
</dbReference>
<sequence length="301" mass="35231">MANNTKHWVEELFSPRFSAEDFLRESFEPELLMSEKRAKERASKKEEIYRAAVCEFQEKEKKKKKELLSKMIIRECCVQDHAVTAQHANCESCLKADNDSSTASKSGGHCLWNEKELNLLRAEMNKKHSEGACFNFQLSACKLEISELKAKQKETERDLEALKMALAASKREIECKRVLINQLKKDGDKREADLRTLRKYMQKNHAMVQELNTSMSKAREEVHHLQLQNSDLQQELCTSQQQQELKLLIASEKAKRQYDSQIKKLLREIETLKEERQVARHQHEQDVAELDLLRRLYILDK</sequence>
<reference evidence="2" key="1">
    <citation type="submission" date="2023-07" db="EMBL/GenBank/DDBJ databases">
        <authorList>
            <person name="Stuckert A."/>
        </authorList>
    </citation>
    <scope>NUCLEOTIDE SEQUENCE</scope>
</reference>
<comment type="caution">
    <text evidence="2">The sequence shown here is derived from an EMBL/GenBank/DDBJ whole genome shotgun (WGS) entry which is preliminary data.</text>
</comment>
<accession>A0ABN9M9Z0</accession>
<dbReference type="EMBL" id="CAUEEQ010043916">
    <property type="protein sequence ID" value="CAJ0957420.1"/>
    <property type="molecule type" value="Genomic_DNA"/>
</dbReference>